<dbReference type="PROSITE" id="PS50262">
    <property type="entry name" value="G_PROTEIN_RECEP_F1_2"/>
    <property type="match status" value="1"/>
</dbReference>
<dbReference type="PROSITE" id="PS00237">
    <property type="entry name" value="G_PROTEIN_RECEP_F1_1"/>
    <property type="match status" value="1"/>
</dbReference>
<name>A0A193KUM9_SCHMD</name>
<evidence type="ECO:0000256" key="8">
    <source>
        <dbReference type="ARBA" id="ARBA00023170"/>
    </source>
</evidence>
<sequence length="413" mass="46615">MFMSELNQTYSNVENSIDSMIVSSILFVLIILSSICGNVLVCAAICTDSNLRQLSNSLYVSLAVADLLVSSLVMTFATLDWIMGKWVFGLVFCNLFLSMDIMCSTASILNILATAIDRFVHVHTPFHYSRIFNKYFVGGFIGCIWIISAIMSFMPIHLGWHLSNLTVDLNSTKCMLQLNPSYAIISSVISFYLPCIIMVALYVKLYRFARMHTVKTNKTNDNSTTTAGCHRLIYKKIKTDQKAAVTLGVIMGTFLICWLPFFIINCVKSICQECISDLYFNIATWLGYFNSCLNPIIYPLFNTDFRNAYKKLIMRALCSTKLSRKKLKFSMLTNSFISSYNLNGASLNMNSIDEGKQEALQEHKCRSARSDRDPFSPVSQKFKNLYILKQPCLVGDSANCQSVILSNQNEEIT</sequence>
<keyword evidence="5 10" id="KW-0297">G-protein coupled receptor</keyword>
<evidence type="ECO:0000256" key="9">
    <source>
        <dbReference type="ARBA" id="ARBA00023224"/>
    </source>
</evidence>
<dbReference type="PRINTS" id="PR00237">
    <property type="entry name" value="GPCRRHODOPSN"/>
</dbReference>
<keyword evidence="9 10" id="KW-0807">Transducer</keyword>
<dbReference type="PANTHER" id="PTHR24248">
    <property type="entry name" value="ADRENERGIC RECEPTOR-RELATED G-PROTEIN COUPLED RECEPTOR"/>
    <property type="match status" value="1"/>
</dbReference>
<dbReference type="GO" id="GO:0043410">
    <property type="term" value="P:positive regulation of MAPK cascade"/>
    <property type="evidence" value="ECO:0007669"/>
    <property type="project" value="TreeGrafter"/>
</dbReference>
<feature type="transmembrane region" description="Helical" evidence="11">
    <location>
        <begin position="180"/>
        <end position="203"/>
    </location>
</feature>
<feature type="transmembrane region" description="Helical" evidence="11">
    <location>
        <begin position="88"/>
        <end position="114"/>
    </location>
</feature>
<dbReference type="InterPro" id="IPR000276">
    <property type="entry name" value="GPCR_Rhodpsn"/>
</dbReference>
<dbReference type="PRINTS" id="PR00242">
    <property type="entry name" value="DOPAMINER"/>
</dbReference>
<organism evidence="13">
    <name type="scientific">Schmidtea mediterranea</name>
    <name type="common">Freshwater planarian flatworm</name>
    <dbReference type="NCBI Taxonomy" id="79327"/>
    <lineage>
        <taxon>Eukaryota</taxon>
        <taxon>Metazoa</taxon>
        <taxon>Spiralia</taxon>
        <taxon>Lophotrochozoa</taxon>
        <taxon>Platyhelminthes</taxon>
        <taxon>Rhabditophora</taxon>
        <taxon>Seriata</taxon>
        <taxon>Tricladida</taxon>
        <taxon>Continenticola</taxon>
        <taxon>Geoplanoidea</taxon>
        <taxon>Dugesiidae</taxon>
        <taxon>Schmidtea</taxon>
    </lineage>
</organism>
<proteinExistence type="evidence at transcript level"/>
<feature type="transmembrane region" description="Helical" evidence="11">
    <location>
        <begin position="243"/>
        <end position="264"/>
    </location>
</feature>
<dbReference type="EMBL" id="KX018864">
    <property type="protein sequence ID" value="ANO39025.1"/>
    <property type="molecule type" value="mRNA"/>
</dbReference>
<dbReference type="PANTHER" id="PTHR24248:SF66">
    <property type="entry name" value="OCTOPAMINE RECEPTOR BETA-3R"/>
    <property type="match status" value="1"/>
</dbReference>
<comment type="similarity">
    <text evidence="10">Belongs to the G-protein coupled receptor 1 family.</text>
</comment>
<reference evidence="13" key="1">
    <citation type="journal article" date="2016" name="PLoS Biol.">
        <title>GPCRs Direct Germline Development and Somatic Gonad Function in Planarians.</title>
        <authorList>
            <person name="Saberi A."/>
            <person name="Jamal A."/>
            <person name="Beets I."/>
            <person name="Schoofs L."/>
            <person name="Newmark P.A."/>
        </authorList>
    </citation>
    <scope>NUCLEOTIDE SEQUENCE</scope>
</reference>
<keyword evidence="8 10" id="KW-0675">Receptor</keyword>
<evidence type="ECO:0000256" key="3">
    <source>
        <dbReference type="ARBA" id="ARBA00022692"/>
    </source>
</evidence>
<comment type="subcellular location">
    <subcellularLocation>
        <location evidence="1">Cell membrane</location>
        <topology evidence="1">Multi-pass membrane protein</topology>
    </subcellularLocation>
</comment>
<keyword evidence="4 11" id="KW-1133">Transmembrane helix</keyword>
<keyword evidence="7" id="KW-1015">Disulfide bond</keyword>
<dbReference type="GO" id="GO:0071880">
    <property type="term" value="P:adenylate cyclase-activating adrenergic receptor signaling pathway"/>
    <property type="evidence" value="ECO:0007669"/>
    <property type="project" value="TreeGrafter"/>
</dbReference>
<evidence type="ECO:0000256" key="7">
    <source>
        <dbReference type="ARBA" id="ARBA00023157"/>
    </source>
</evidence>
<keyword evidence="6 11" id="KW-0472">Membrane</keyword>
<evidence type="ECO:0000259" key="12">
    <source>
        <dbReference type="PROSITE" id="PS50262"/>
    </source>
</evidence>
<feature type="transmembrane region" description="Helical" evidence="11">
    <location>
        <begin position="58"/>
        <end position="82"/>
    </location>
</feature>
<evidence type="ECO:0000256" key="11">
    <source>
        <dbReference type="SAM" id="Phobius"/>
    </source>
</evidence>
<accession>A0A193KUM9</accession>
<evidence type="ECO:0000256" key="5">
    <source>
        <dbReference type="ARBA" id="ARBA00023040"/>
    </source>
</evidence>
<evidence type="ECO:0000256" key="10">
    <source>
        <dbReference type="RuleBase" id="RU000688"/>
    </source>
</evidence>
<dbReference type="GO" id="GO:0004930">
    <property type="term" value="F:G protein-coupled receptor activity"/>
    <property type="evidence" value="ECO:0007669"/>
    <property type="project" value="UniProtKB-KW"/>
</dbReference>
<evidence type="ECO:0000256" key="1">
    <source>
        <dbReference type="ARBA" id="ARBA00004651"/>
    </source>
</evidence>
<dbReference type="SMART" id="SM01381">
    <property type="entry name" value="7TM_GPCR_Srsx"/>
    <property type="match status" value="1"/>
</dbReference>
<dbReference type="InterPro" id="IPR000929">
    <property type="entry name" value="Dopamine_rcpt"/>
</dbReference>
<dbReference type="Gene3D" id="1.20.1070.10">
    <property type="entry name" value="Rhodopsin 7-helix transmembrane proteins"/>
    <property type="match status" value="1"/>
</dbReference>
<feature type="transmembrane region" description="Helical" evidence="11">
    <location>
        <begin position="135"/>
        <end position="160"/>
    </location>
</feature>
<dbReference type="OrthoDB" id="5957871at2759"/>
<gene>
    <name evidence="13" type="primary">gcr050</name>
</gene>
<evidence type="ECO:0000313" key="13">
    <source>
        <dbReference type="EMBL" id="ANO39025.1"/>
    </source>
</evidence>
<evidence type="ECO:0000256" key="6">
    <source>
        <dbReference type="ARBA" id="ARBA00023136"/>
    </source>
</evidence>
<dbReference type="GO" id="GO:0005886">
    <property type="term" value="C:plasma membrane"/>
    <property type="evidence" value="ECO:0007669"/>
    <property type="project" value="UniProtKB-SubCell"/>
</dbReference>
<dbReference type="AlphaFoldDB" id="A0A193KUM9"/>
<evidence type="ECO:0000256" key="4">
    <source>
        <dbReference type="ARBA" id="ARBA00022989"/>
    </source>
</evidence>
<feature type="domain" description="G-protein coupled receptors family 1 profile" evidence="12">
    <location>
        <begin position="37"/>
        <end position="298"/>
    </location>
</feature>
<dbReference type="InterPro" id="IPR017452">
    <property type="entry name" value="GPCR_Rhodpsn_7TM"/>
</dbReference>
<keyword evidence="3 10" id="KW-0812">Transmembrane</keyword>
<evidence type="ECO:0000256" key="2">
    <source>
        <dbReference type="ARBA" id="ARBA00022475"/>
    </source>
</evidence>
<dbReference type="Pfam" id="PF00001">
    <property type="entry name" value="7tm_1"/>
    <property type="match status" value="1"/>
</dbReference>
<dbReference type="SUPFAM" id="SSF81321">
    <property type="entry name" value="Family A G protein-coupled receptor-like"/>
    <property type="match status" value="1"/>
</dbReference>
<keyword evidence="2" id="KW-1003">Cell membrane</keyword>
<dbReference type="FunFam" id="1.20.1070.10:FF:000523">
    <property type="entry name" value="5-hydroxytryptamine receptor 2B"/>
    <property type="match status" value="1"/>
</dbReference>
<protein>
    <submittedName>
        <fullName evidence="13">GCR050</fullName>
    </submittedName>
</protein>
<feature type="transmembrane region" description="Helical" evidence="11">
    <location>
        <begin position="20"/>
        <end position="46"/>
    </location>
</feature>